<evidence type="ECO:0000313" key="1">
    <source>
        <dbReference type="EMBL" id="MCC2177416.1"/>
    </source>
</evidence>
<gene>
    <name evidence="1" type="ORF">LKD22_09820</name>
</gene>
<dbReference type="PANTHER" id="PTHR28255">
    <property type="match status" value="1"/>
</dbReference>
<protein>
    <submittedName>
        <fullName evidence="1">Heme-binding protein</fullName>
    </submittedName>
</protein>
<dbReference type="Pfam" id="PF03928">
    <property type="entry name" value="HbpS-like"/>
    <property type="match status" value="1"/>
</dbReference>
<evidence type="ECO:0000313" key="2">
    <source>
        <dbReference type="Proteomes" id="UP001298753"/>
    </source>
</evidence>
<dbReference type="GeneID" id="98659692"/>
<dbReference type="PANTHER" id="PTHR28255:SF1">
    <property type="entry name" value="UPF0303 PROTEIN YBR137W"/>
    <property type="match status" value="1"/>
</dbReference>
<sequence>MQDYKTMISMCAEQEEKFQFEHFSREDALKIGLKLHENAKEQPVAVEITVNGLVVFRYFAEGAKPDSELWLARKRNAVDLMETSSLRFFAELEDAGETFADRKLDPNEYAAGGGFPIRLRGTGVIGSICVSGYPDHVDDHQLIINTLAEYFA</sequence>
<keyword evidence="2" id="KW-1185">Reference proteome</keyword>
<dbReference type="Gene3D" id="3.30.450.150">
    <property type="entry name" value="Haem-degrading domain"/>
    <property type="match status" value="1"/>
</dbReference>
<dbReference type="InterPro" id="IPR010371">
    <property type="entry name" value="YBR137W-like"/>
</dbReference>
<dbReference type="AlphaFoldDB" id="A0AAW4VWT5"/>
<proteinExistence type="predicted"/>
<dbReference type="InterPro" id="IPR005624">
    <property type="entry name" value="PduO/GlcC-like"/>
</dbReference>
<dbReference type="SUPFAM" id="SSF143744">
    <property type="entry name" value="GlcG-like"/>
    <property type="match status" value="1"/>
</dbReference>
<dbReference type="InterPro" id="IPR038084">
    <property type="entry name" value="PduO/GlcC-like_sf"/>
</dbReference>
<name>A0AAW4VWT5_9FIRM</name>
<comment type="caution">
    <text evidence="1">The sequence shown here is derived from an EMBL/GenBank/DDBJ whole genome shotgun (WGS) entry which is preliminary data.</text>
</comment>
<organism evidence="1 2">
    <name type="scientific">Agathobaculum butyriciproducens</name>
    <dbReference type="NCBI Taxonomy" id="1628085"/>
    <lineage>
        <taxon>Bacteria</taxon>
        <taxon>Bacillati</taxon>
        <taxon>Bacillota</taxon>
        <taxon>Clostridia</taxon>
        <taxon>Eubacteriales</taxon>
        <taxon>Butyricicoccaceae</taxon>
        <taxon>Agathobaculum</taxon>
    </lineage>
</organism>
<accession>A0AAW4VWT5</accession>
<reference evidence="1 2" key="1">
    <citation type="submission" date="2021-10" db="EMBL/GenBank/DDBJ databases">
        <title>Anaerobic single-cell dispensing facilitates the cultivation of human gut bacteria.</title>
        <authorList>
            <person name="Afrizal A."/>
        </authorList>
    </citation>
    <scope>NUCLEOTIDE SEQUENCE [LARGE SCALE GENOMIC DNA]</scope>
    <source>
        <strain evidence="1 2">CLA-AA-H270</strain>
    </source>
</reference>
<dbReference type="Proteomes" id="UP001298753">
    <property type="component" value="Unassembled WGS sequence"/>
</dbReference>
<dbReference type="EMBL" id="JAJEPX010000033">
    <property type="protein sequence ID" value="MCC2177416.1"/>
    <property type="molecule type" value="Genomic_DNA"/>
</dbReference>
<dbReference type="RefSeq" id="WP_117489127.1">
    <property type="nucleotide sequence ID" value="NZ_DBFBDK010000038.1"/>
</dbReference>